<feature type="compositionally biased region" description="Gly residues" evidence="2">
    <location>
        <begin position="286"/>
        <end position="297"/>
    </location>
</feature>
<keyword evidence="1" id="KW-0175">Coiled coil</keyword>
<feature type="region of interest" description="Disordered" evidence="2">
    <location>
        <begin position="215"/>
        <end position="419"/>
    </location>
</feature>
<evidence type="ECO:0000313" key="4">
    <source>
        <dbReference type="EMBL" id="MFC6955291.1"/>
    </source>
</evidence>
<comment type="caution">
    <text evidence="4">The sequence shown here is derived from an EMBL/GenBank/DDBJ whole genome shotgun (WGS) entry which is preliminary data.</text>
</comment>
<feature type="domain" description="DUF7115" evidence="3">
    <location>
        <begin position="1"/>
        <end position="108"/>
    </location>
</feature>
<dbReference type="Proteomes" id="UP001596395">
    <property type="component" value="Unassembled WGS sequence"/>
</dbReference>
<dbReference type="RefSeq" id="WP_336352219.1">
    <property type="nucleotide sequence ID" value="NZ_JAZAQL010000005.1"/>
</dbReference>
<dbReference type="EMBL" id="JBHSXN010000005">
    <property type="protein sequence ID" value="MFC6955291.1"/>
    <property type="molecule type" value="Genomic_DNA"/>
</dbReference>
<name>A0ABD5VR56_9EURY</name>
<feature type="compositionally biased region" description="Basic and acidic residues" evidence="2">
    <location>
        <begin position="307"/>
        <end position="324"/>
    </location>
</feature>
<organism evidence="4 5">
    <name type="scientific">Halorubellus litoreus</name>
    <dbReference type="NCBI Taxonomy" id="755308"/>
    <lineage>
        <taxon>Archaea</taxon>
        <taxon>Methanobacteriati</taxon>
        <taxon>Methanobacteriota</taxon>
        <taxon>Stenosarchaea group</taxon>
        <taxon>Halobacteria</taxon>
        <taxon>Halobacteriales</taxon>
        <taxon>Halorubellaceae</taxon>
        <taxon>Halorubellus</taxon>
    </lineage>
</organism>
<protein>
    <recommendedName>
        <fullName evidence="3">DUF7115 domain-containing protein</fullName>
    </recommendedName>
</protein>
<evidence type="ECO:0000256" key="1">
    <source>
        <dbReference type="SAM" id="Coils"/>
    </source>
</evidence>
<keyword evidence="5" id="KW-1185">Reference proteome</keyword>
<gene>
    <name evidence="4" type="ORF">ACFQGB_20710</name>
</gene>
<proteinExistence type="predicted"/>
<evidence type="ECO:0000313" key="5">
    <source>
        <dbReference type="Proteomes" id="UP001596395"/>
    </source>
</evidence>
<dbReference type="Pfam" id="PF23428">
    <property type="entry name" value="DUF7115"/>
    <property type="match status" value="1"/>
</dbReference>
<accession>A0ABD5VR56</accession>
<evidence type="ECO:0000259" key="3">
    <source>
        <dbReference type="Pfam" id="PF23428"/>
    </source>
</evidence>
<dbReference type="AlphaFoldDB" id="A0ABD5VR56"/>
<dbReference type="InterPro" id="IPR055539">
    <property type="entry name" value="DUF7115"/>
</dbReference>
<evidence type="ECO:0000256" key="2">
    <source>
        <dbReference type="SAM" id="MobiDB-lite"/>
    </source>
</evidence>
<feature type="coiled-coil region" evidence="1">
    <location>
        <begin position="422"/>
        <end position="460"/>
    </location>
</feature>
<sequence>MDVPGIVQGELDGEEVAASVSLGGEDGLFVTASRTLVYRSESLLSDESVESYPHDAERVTVKDGRRKTRITLTYSIDGERDFTVPSSVADDVLHPVLAGVLNGSGVTDPGETVVQTFRFSELTLIVTSDRLLKHVGSAVWDADHEQYHFEDVTALDFEEGSVATQIVIAVDGRPQRIKTPNEHIAVVRERLTQALFAYYDVSSLAELNALVDPAEETPDSATGSGSAGGGVDFGEGVDPLGSGSGSRPADTSGDPFLDDEKSESLDADSGASDPADASEDPRRPVSGGGDAAGGGAETRGADASADASRRRAEPADDATDRRPQASESNGSADRRPQSADAESADSRRAEPADDTANADADGDAAPGGVEESSRLLSPEDGSATDDAGDGAGADGSDGSEDDESGGFAAAGFEPATESGVTAADLADRIEDLESRVDAQNDLLEQQQALIQQLIEELRERS</sequence>
<reference evidence="4 5" key="1">
    <citation type="journal article" date="2019" name="Int. J. Syst. Evol. Microbiol.">
        <title>The Global Catalogue of Microorganisms (GCM) 10K type strain sequencing project: providing services to taxonomists for standard genome sequencing and annotation.</title>
        <authorList>
            <consortium name="The Broad Institute Genomics Platform"/>
            <consortium name="The Broad Institute Genome Sequencing Center for Infectious Disease"/>
            <person name="Wu L."/>
            <person name="Ma J."/>
        </authorList>
    </citation>
    <scope>NUCLEOTIDE SEQUENCE [LARGE SCALE GENOMIC DNA]</scope>
    <source>
        <strain evidence="4 5">GX26</strain>
    </source>
</reference>